<name>A0A542ZU22_RARFA</name>
<reference evidence="1 2" key="1">
    <citation type="submission" date="2019-06" db="EMBL/GenBank/DDBJ databases">
        <title>Sequencing the genomes of 1000 actinobacteria strains.</title>
        <authorList>
            <person name="Klenk H.-P."/>
        </authorList>
    </citation>
    <scope>NUCLEOTIDE SEQUENCE [LARGE SCALE GENOMIC DNA]</scope>
    <source>
        <strain evidence="1 2">DSM 4813</strain>
    </source>
</reference>
<accession>A0A542ZU22</accession>
<dbReference type="Pfam" id="PF10698">
    <property type="entry name" value="DUF2505"/>
    <property type="match status" value="1"/>
</dbReference>
<evidence type="ECO:0000313" key="1">
    <source>
        <dbReference type="EMBL" id="TQL63858.1"/>
    </source>
</evidence>
<comment type="caution">
    <text evidence="1">The sequence shown here is derived from an EMBL/GenBank/DDBJ whole genome shotgun (WGS) entry which is preliminary data.</text>
</comment>
<dbReference type="EMBL" id="VFOS01000001">
    <property type="protein sequence ID" value="TQL63858.1"/>
    <property type="molecule type" value="Genomic_DNA"/>
</dbReference>
<keyword evidence="2" id="KW-1185">Reference proteome</keyword>
<dbReference type="OrthoDB" id="3266819at2"/>
<dbReference type="AlphaFoldDB" id="A0A542ZU22"/>
<protein>
    <submittedName>
        <fullName evidence="1">Uncharacterized protein DUF2505</fullName>
    </submittedName>
</protein>
<proteinExistence type="predicted"/>
<dbReference type="InterPro" id="IPR019639">
    <property type="entry name" value="DUF2505"/>
</dbReference>
<dbReference type="Proteomes" id="UP000315389">
    <property type="component" value="Unassembled WGS sequence"/>
</dbReference>
<gene>
    <name evidence="1" type="ORF">FB461_0337</name>
</gene>
<organism evidence="1 2">
    <name type="scientific">Rarobacter faecitabidus</name>
    <dbReference type="NCBI Taxonomy" id="13243"/>
    <lineage>
        <taxon>Bacteria</taxon>
        <taxon>Bacillati</taxon>
        <taxon>Actinomycetota</taxon>
        <taxon>Actinomycetes</taxon>
        <taxon>Micrococcales</taxon>
        <taxon>Rarobacteraceae</taxon>
        <taxon>Rarobacter</taxon>
    </lineage>
</organism>
<sequence>MQVAVTLPFEQSPSVVLGALGDEEFIRYATERADATITQFDRNPSPEGDLMVVVRRTVPTELIPPQARTFVGSELEIRQVEAWSRPLEGPDGARYGTVALEVLGAKVTASGTAVLTPADTGSSLAYDLIVRSSLPLVGSVVEQKVGRGLQQAIEILGEALRDWLAQK</sequence>
<evidence type="ECO:0000313" key="2">
    <source>
        <dbReference type="Proteomes" id="UP000315389"/>
    </source>
</evidence>
<dbReference type="RefSeq" id="WP_142118345.1">
    <property type="nucleotide sequence ID" value="NZ_BAAASV010000002.1"/>
</dbReference>